<dbReference type="InterPro" id="IPR009495">
    <property type="entry name" value="NrsF"/>
</dbReference>
<dbReference type="Pfam" id="PF06532">
    <property type="entry name" value="NrsF"/>
    <property type="match status" value="1"/>
</dbReference>
<evidence type="ECO:0000256" key="1">
    <source>
        <dbReference type="SAM" id="Phobius"/>
    </source>
</evidence>
<comment type="caution">
    <text evidence="2">The sequence shown here is derived from an EMBL/GenBank/DDBJ whole genome shotgun (WGS) entry which is preliminary data.</text>
</comment>
<dbReference type="Proteomes" id="UP000643405">
    <property type="component" value="Unassembled WGS sequence"/>
</dbReference>
<keyword evidence="3" id="KW-1185">Reference proteome</keyword>
<name>A0A8J6PGM9_9HYPH</name>
<organism evidence="2 3">
    <name type="scientific">Oryzicola mucosus</name>
    <dbReference type="NCBI Taxonomy" id="2767425"/>
    <lineage>
        <taxon>Bacteria</taxon>
        <taxon>Pseudomonadati</taxon>
        <taxon>Pseudomonadota</taxon>
        <taxon>Alphaproteobacteria</taxon>
        <taxon>Hyphomicrobiales</taxon>
        <taxon>Phyllobacteriaceae</taxon>
        <taxon>Oryzicola</taxon>
    </lineage>
</organism>
<keyword evidence="1" id="KW-1133">Transmembrane helix</keyword>
<feature type="transmembrane region" description="Helical" evidence="1">
    <location>
        <begin position="188"/>
        <end position="209"/>
    </location>
</feature>
<dbReference type="RefSeq" id="WP_188164314.1">
    <property type="nucleotide sequence ID" value="NZ_JACVVX010000002.1"/>
</dbReference>
<reference evidence="2" key="1">
    <citation type="submission" date="2020-09" db="EMBL/GenBank/DDBJ databases">
        <title>Genome seq and assembly of Tianweitania sp.</title>
        <authorList>
            <person name="Chhetri G."/>
        </authorList>
    </citation>
    <scope>NUCLEOTIDE SEQUENCE</scope>
    <source>
        <strain evidence="2">Rool2</strain>
    </source>
</reference>
<feature type="transmembrane region" description="Helical" evidence="1">
    <location>
        <begin position="156"/>
        <end position="176"/>
    </location>
</feature>
<feature type="transmembrane region" description="Helical" evidence="1">
    <location>
        <begin position="121"/>
        <end position="144"/>
    </location>
</feature>
<proteinExistence type="predicted"/>
<evidence type="ECO:0000313" key="2">
    <source>
        <dbReference type="EMBL" id="MBD0414904.1"/>
    </source>
</evidence>
<dbReference type="EMBL" id="JACVVX010000002">
    <property type="protein sequence ID" value="MBD0414904.1"/>
    <property type="molecule type" value="Genomic_DNA"/>
</dbReference>
<gene>
    <name evidence="2" type="ORF">ICI42_09580</name>
</gene>
<dbReference type="AlphaFoldDB" id="A0A8J6PGM9"/>
<accession>A0A8J6PGM9</accession>
<sequence length="211" mass="21618">MDTERLIRTLGKDTAAATPFRATLLRGLLAAAALAGIVFFAALGPRADLAAALETARFLFKFVVTLALAIAAYGAVTVLSRPGAALAHRLLLLLAPVVLLALAGVAEAVSVPEAEWASRALGTNSVLCLTFIPLIGIAPLAVLLHALRAGAPTRPVLTGAVAGLLAGGVAATFYAIHCFDDSPFFVAVWYSLAVAILALAGAVAGRVVLRW</sequence>
<feature type="transmembrane region" description="Helical" evidence="1">
    <location>
        <begin position="90"/>
        <end position="109"/>
    </location>
</feature>
<feature type="transmembrane region" description="Helical" evidence="1">
    <location>
        <begin position="58"/>
        <end position="78"/>
    </location>
</feature>
<keyword evidence="1" id="KW-0812">Transmembrane</keyword>
<feature type="transmembrane region" description="Helical" evidence="1">
    <location>
        <begin position="24"/>
        <end position="43"/>
    </location>
</feature>
<protein>
    <submittedName>
        <fullName evidence="2">DUF1109 family protein</fullName>
    </submittedName>
</protein>
<keyword evidence="1" id="KW-0472">Membrane</keyword>
<evidence type="ECO:0000313" key="3">
    <source>
        <dbReference type="Proteomes" id="UP000643405"/>
    </source>
</evidence>